<name>A0AAD6X3Y5_9AGAR</name>
<protein>
    <recommendedName>
        <fullName evidence="8">NACHT domain-containing protein</fullName>
    </recommendedName>
</protein>
<proteinExistence type="predicted"/>
<keyword evidence="7" id="KW-1185">Reference proteome</keyword>
<feature type="repeat" description="ANK" evidence="2">
    <location>
        <begin position="766"/>
        <end position="798"/>
    </location>
</feature>
<dbReference type="InterPro" id="IPR054471">
    <property type="entry name" value="GPIID_WHD"/>
</dbReference>
<dbReference type="PANTHER" id="PTHR10039:SF15">
    <property type="entry name" value="NACHT DOMAIN-CONTAINING PROTEIN"/>
    <property type="match status" value="1"/>
</dbReference>
<keyword evidence="1" id="KW-0677">Repeat</keyword>
<dbReference type="Gene3D" id="3.40.50.300">
    <property type="entry name" value="P-loop containing nucleotide triphosphate hydrolases"/>
    <property type="match status" value="1"/>
</dbReference>
<dbReference type="EMBL" id="JARJCM010000083">
    <property type="protein sequence ID" value="KAJ7031269.1"/>
    <property type="molecule type" value="Genomic_DNA"/>
</dbReference>
<dbReference type="Pfam" id="PF12796">
    <property type="entry name" value="Ank_2"/>
    <property type="match status" value="3"/>
</dbReference>
<feature type="repeat" description="ANK" evidence="2">
    <location>
        <begin position="733"/>
        <end position="765"/>
    </location>
</feature>
<evidence type="ECO:0000256" key="3">
    <source>
        <dbReference type="SAM" id="MobiDB-lite"/>
    </source>
</evidence>
<gene>
    <name evidence="6" type="ORF">C8F04DRAFT_1263092</name>
</gene>
<dbReference type="Pfam" id="PF24883">
    <property type="entry name" value="NPHP3_N"/>
    <property type="match status" value="1"/>
</dbReference>
<evidence type="ECO:0000256" key="1">
    <source>
        <dbReference type="ARBA" id="ARBA00022737"/>
    </source>
</evidence>
<feature type="domain" description="Nephrocystin 3-like N-terminal" evidence="5">
    <location>
        <begin position="229"/>
        <end position="388"/>
    </location>
</feature>
<keyword evidence="2" id="KW-0040">ANK repeat</keyword>
<feature type="repeat" description="ANK" evidence="2">
    <location>
        <begin position="799"/>
        <end position="831"/>
    </location>
</feature>
<evidence type="ECO:0000259" key="5">
    <source>
        <dbReference type="Pfam" id="PF24883"/>
    </source>
</evidence>
<dbReference type="AlphaFoldDB" id="A0AAD6X3Y5"/>
<dbReference type="InterPro" id="IPR027417">
    <property type="entry name" value="P-loop_NTPase"/>
</dbReference>
<reference evidence="6" key="1">
    <citation type="submission" date="2023-03" db="EMBL/GenBank/DDBJ databases">
        <title>Massive genome expansion in bonnet fungi (Mycena s.s.) driven by repeated elements and novel gene families across ecological guilds.</title>
        <authorList>
            <consortium name="Lawrence Berkeley National Laboratory"/>
            <person name="Harder C.B."/>
            <person name="Miyauchi S."/>
            <person name="Viragh M."/>
            <person name="Kuo A."/>
            <person name="Thoen E."/>
            <person name="Andreopoulos B."/>
            <person name="Lu D."/>
            <person name="Skrede I."/>
            <person name="Drula E."/>
            <person name="Henrissat B."/>
            <person name="Morin E."/>
            <person name="Kohler A."/>
            <person name="Barry K."/>
            <person name="LaButti K."/>
            <person name="Morin E."/>
            <person name="Salamov A."/>
            <person name="Lipzen A."/>
            <person name="Mereny Z."/>
            <person name="Hegedus B."/>
            <person name="Baldrian P."/>
            <person name="Stursova M."/>
            <person name="Weitz H."/>
            <person name="Taylor A."/>
            <person name="Grigoriev I.V."/>
            <person name="Nagy L.G."/>
            <person name="Martin F."/>
            <person name="Kauserud H."/>
        </authorList>
    </citation>
    <scope>NUCLEOTIDE SEQUENCE</scope>
    <source>
        <strain evidence="6">CBHHK200</strain>
    </source>
</reference>
<feature type="repeat" description="ANK" evidence="2">
    <location>
        <begin position="930"/>
        <end position="962"/>
    </location>
</feature>
<dbReference type="PANTHER" id="PTHR10039">
    <property type="entry name" value="AMELOGENIN"/>
    <property type="match status" value="1"/>
</dbReference>
<comment type="caution">
    <text evidence="6">The sequence shown here is derived from an EMBL/GenBank/DDBJ whole genome shotgun (WGS) entry which is preliminary data.</text>
</comment>
<dbReference type="SUPFAM" id="SSF48403">
    <property type="entry name" value="Ankyrin repeat"/>
    <property type="match status" value="1"/>
</dbReference>
<evidence type="ECO:0008006" key="8">
    <source>
        <dbReference type="Google" id="ProtNLM"/>
    </source>
</evidence>
<evidence type="ECO:0000256" key="2">
    <source>
        <dbReference type="PROSITE-ProRule" id="PRU00023"/>
    </source>
</evidence>
<feature type="region of interest" description="Disordered" evidence="3">
    <location>
        <begin position="979"/>
        <end position="1004"/>
    </location>
</feature>
<organism evidence="6 7">
    <name type="scientific">Mycena alexandri</name>
    <dbReference type="NCBI Taxonomy" id="1745969"/>
    <lineage>
        <taxon>Eukaryota</taxon>
        <taxon>Fungi</taxon>
        <taxon>Dikarya</taxon>
        <taxon>Basidiomycota</taxon>
        <taxon>Agaricomycotina</taxon>
        <taxon>Agaricomycetes</taxon>
        <taxon>Agaricomycetidae</taxon>
        <taxon>Agaricales</taxon>
        <taxon>Marasmiineae</taxon>
        <taxon>Mycenaceae</taxon>
        <taxon>Mycena</taxon>
    </lineage>
</organism>
<dbReference type="PROSITE" id="PS50297">
    <property type="entry name" value="ANK_REP_REGION"/>
    <property type="match status" value="7"/>
</dbReference>
<dbReference type="SMART" id="SM00248">
    <property type="entry name" value="ANK"/>
    <property type="match status" value="8"/>
</dbReference>
<feature type="repeat" description="ANK" evidence="2">
    <location>
        <begin position="897"/>
        <end position="929"/>
    </location>
</feature>
<evidence type="ECO:0000313" key="6">
    <source>
        <dbReference type="EMBL" id="KAJ7031269.1"/>
    </source>
</evidence>
<dbReference type="InterPro" id="IPR036770">
    <property type="entry name" value="Ankyrin_rpt-contain_sf"/>
</dbReference>
<dbReference type="Proteomes" id="UP001218188">
    <property type="component" value="Unassembled WGS sequence"/>
</dbReference>
<dbReference type="PROSITE" id="PS50088">
    <property type="entry name" value="ANK_REPEAT"/>
    <property type="match status" value="7"/>
</dbReference>
<feature type="repeat" description="ANK" evidence="2">
    <location>
        <begin position="865"/>
        <end position="897"/>
    </location>
</feature>
<accession>A0AAD6X3Y5</accession>
<dbReference type="InterPro" id="IPR056884">
    <property type="entry name" value="NPHP3-like_N"/>
</dbReference>
<feature type="repeat" description="ANK" evidence="2">
    <location>
        <begin position="832"/>
        <end position="864"/>
    </location>
</feature>
<dbReference type="SUPFAM" id="SSF52540">
    <property type="entry name" value="P-loop containing nucleoside triphosphate hydrolases"/>
    <property type="match status" value="1"/>
</dbReference>
<sequence>MAEIIGLVASVLQLMDIIAKAREYAKGFHNAPQDQQRLLSEIQSIETLVKQLHERIGNSRFAALLGSIQQFKTPLVQMKETLERLTRNMESSGLAKISRRLIWPLWGKEEIYESLARVERFKSFLAIWLGMDIWDSMSPTPSGIVEQQKINHESANLSSQRLSDGHDHIQVAIRDSTEVHNSIFKSVERVSQTQETYHNSAERDNILEWFSPINSFLRQADISGTHQSGTGTWLFEDDVVKQWRAGTLKTLWCRGMPGAGKTVLASMVVENLRAAPNEQSTCVAVIYLNHKETEIQTPANLLAALWRQLIFGKPLTPAVHRLYAKHREQRTRPSLEDIYSILCSTISKLSAVHLVVDALDEYPEAQRDILLRHLSSLAPAARLMLTSRPHINIKHVIPDSETLEIRATEDDIRRYVDAQILKSTRLSGHIANKPELREEIEAKVVQRSDGMFLLAKLHIDSLITKHTVKAVREGLRNMPSDLNQTYDEVMERIKRQRKDDRDLAYRVLTWIAHAKRLLRPAELREALAVESGSTELDSDDLLDLDTILAVCGGLVIFNTEDNRVCLIHYTTQSYLDYIQTREFPHAQAEITTACITYLLFPAFSPDHHLTLDNTLFSPTPLANHLLNYALNYGLVHARGQPEHSVKEIIMMFLAQRSRWLGMWNRVYYYNKIPESASELWIAAFFDWRVIAGHLIENGGLDARAVYAAAVNGHAEMVQILAAAGVEVNALGGYHGTALQVAAMIGKEEMVRLLVQNGANINFQTERHNSPLYEASRRGYETVVRLLVDSGADVNINTPEQGTALQMASHGGHTEIVHLLLMNGADVNSKDQLNGTALQMASIEGHHSIIRMLLEHGADANFHTKERGSALYVAALMQHDTAVRLLIDHGADVDAIGPAGTALQAASADGNEKIVRLLLANGAAIDAEGPNGLTALQAAGSEGHAHIVRLLVEHGAAMRQYTSSRTSSRRPRDFAHLLAPPDASRSRQRSNSPQQRQIHRVTSWS</sequence>
<evidence type="ECO:0000313" key="7">
    <source>
        <dbReference type="Proteomes" id="UP001218188"/>
    </source>
</evidence>
<dbReference type="InterPro" id="IPR002110">
    <property type="entry name" value="Ankyrin_rpt"/>
</dbReference>
<dbReference type="Gene3D" id="1.25.40.20">
    <property type="entry name" value="Ankyrin repeat-containing domain"/>
    <property type="match status" value="1"/>
</dbReference>
<feature type="domain" description="GPI inositol-deacylase winged helix" evidence="4">
    <location>
        <begin position="500"/>
        <end position="575"/>
    </location>
</feature>
<evidence type="ECO:0000259" key="4">
    <source>
        <dbReference type="Pfam" id="PF22939"/>
    </source>
</evidence>
<dbReference type="Pfam" id="PF22939">
    <property type="entry name" value="WHD_GPIID"/>
    <property type="match status" value="1"/>
</dbReference>